<dbReference type="InterPro" id="IPR004435">
    <property type="entry name" value="MobB_dom"/>
</dbReference>
<feature type="domain" description="Molybdopterin-guanine dinucleotide biosynthesis protein B (MobB)" evidence="1">
    <location>
        <begin position="4"/>
        <end position="107"/>
    </location>
</feature>
<dbReference type="GO" id="GO:0006777">
    <property type="term" value="P:Mo-molybdopterin cofactor biosynthetic process"/>
    <property type="evidence" value="ECO:0007669"/>
    <property type="project" value="InterPro"/>
</dbReference>
<evidence type="ECO:0000313" key="3">
    <source>
        <dbReference type="Proteomes" id="UP000024332"/>
    </source>
</evidence>
<gene>
    <name evidence="2" type="ORF">CM19_10320</name>
</gene>
<dbReference type="NCBIfam" id="TIGR00176">
    <property type="entry name" value="mobB"/>
    <property type="match status" value="1"/>
</dbReference>
<proteinExistence type="predicted"/>
<dbReference type="STRING" id="1160895.CM19_10320"/>
<dbReference type="PANTHER" id="PTHR40072:SF1">
    <property type="entry name" value="MOLYBDOPTERIN-GUANINE DINUCLEOTIDE BIOSYNTHESIS ADAPTER PROTEIN"/>
    <property type="match status" value="1"/>
</dbReference>
<dbReference type="Gene3D" id="3.40.50.300">
    <property type="entry name" value="P-loop containing nucleotide triphosphate hydrolases"/>
    <property type="match status" value="1"/>
</dbReference>
<name>A0A031LM39_9CREN</name>
<keyword evidence="3" id="KW-1185">Reference proteome</keyword>
<dbReference type="Proteomes" id="UP000024332">
    <property type="component" value="Unassembled WGS sequence"/>
</dbReference>
<comment type="caution">
    <text evidence="2">The sequence shown here is derived from an EMBL/GenBank/DDBJ whole genome shotgun (WGS) entry which is preliminary data.</text>
</comment>
<dbReference type="InterPro" id="IPR027417">
    <property type="entry name" value="P-loop_NTPase"/>
</dbReference>
<dbReference type="EMBL" id="JFZT01000048">
    <property type="protein sequence ID" value="EZQ03211.1"/>
    <property type="molecule type" value="Genomic_DNA"/>
</dbReference>
<dbReference type="AlphaFoldDB" id="A0A031LM39"/>
<dbReference type="GO" id="GO:0005525">
    <property type="term" value="F:GTP binding"/>
    <property type="evidence" value="ECO:0007669"/>
    <property type="project" value="InterPro"/>
</dbReference>
<evidence type="ECO:0000313" key="2">
    <source>
        <dbReference type="EMBL" id="EZQ03211.1"/>
    </source>
</evidence>
<dbReference type="RefSeq" id="WP_048100252.1">
    <property type="nucleotide sequence ID" value="NZ_JFZT01000048.1"/>
</dbReference>
<protein>
    <submittedName>
        <fullName evidence="2">Molybdopterin-guanine dinucleotide biosynthesis protein MobB</fullName>
    </submittedName>
</protein>
<dbReference type="OrthoDB" id="9014at2157"/>
<sequence>MVCIFQITGKKDSGKTLAIEMAVKKLKSEGFIVGVVKHSHHIIDSENKDTFRVKRAGADIVIFHSNNCALFFDCDDYLSLMPVDVILVEGFKGLELGIKLEIENPNQAPEIAEKIDKMVSECKERVEGRLYIDGKDNSEHNLLSLFIIRLMKKKNIREIKLVD</sequence>
<organism evidence="2 3">
    <name type="scientific">Candidatus Acidianus copahuensis</name>
    <dbReference type="NCBI Taxonomy" id="1160895"/>
    <lineage>
        <taxon>Archaea</taxon>
        <taxon>Thermoproteota</taxon>
        <taxon>Thermoprotei</taxon>
        <taxon>Sulfolobales</taxon>
        <taxon>Sulfolobaceae</taxon>
        <taxon>Acidianus</taxon>
    </lineage>
</organism>
<reference evidence="2 3" key="1">
    <citation type="submission" date="2014-03" db="EMBL/GenBank/DDBJ databases">
        <title>Draft genome sequence of the novel thermoacidophilic archaea Acidianus copahuensis ALE1 strain, isolated from Copahue volcanic area in Neuquen Argentina.</title>
        <authorList>
            <person name="Urbieta M.S."/>
            <person name="Rascovan N."/>
            <person name="Castro C."/>
            <person name="Revale S."/>
            <person name="Giaveno M.A."/>
            <person name="Vazquez M.P."/>
            <person name="Donati E.R."/>
        </authorList>
    </citation>
    <scope>NUCLEOTIDE SEQUENCE [LARGE SCALE GENOMIC DNA]</scope>
    <source>
        <strain evidence="2 3">ALE1</strain>
    </source>
</reference>
<accession>A0A031LM39</accession>
<dbReference type="SUPFAM" id="SSF52540">
    <property type="entry name" value="P-loop containing nucleoside triphosphate hydrolases"/>
    <property type="match status" value="1"/>
</dbReference>
<dbReference type="InterPro" id="IPR052539">
    <property type="entry name" value="MGD_biosynthesis_adapter"/>
</dbReference>
<dbReference type="PANTHER" id="PTHR40072">
    <property type="entry name" value="MOLYBDOPTERIN-GUANINE DINUCLEOTIDE BIOSYNTHESIS ADAPTER PROTEIN-RELATED"/>
    <property type="match status" value="1"/>
</dbReference>
<dbReference type="Pfam" id="PF03205">
    <property type="entry name" value="MobB"/>
    <property type="match status" value="1"/>
</dbReference>
<evidence type="ECO:0000259" key="1">
    <source>
        <dbReference type="Pfam" id="PF03205"/>
    </source>
</evidence>